<sequence>MNLYIWIFNTILVYIFGGLVLSLVIVGIYEIIQEEKDFLETYGSRFICKY</sequence>
<accession>A0A8S5RIX2</accession>
<protein>
    <submittedName>
        <fullName evidence="2">Uncharacterized protein</fullName>
    </submittedName>
</protein>
<proteinExistence type="predicted"/>
<name>A0A8S5RIX2_9VIRU</name>
<reference evidence="2" key="1">
    <citation type="journal article" date="2021" name="Proc. Natl. Acad. Sci. U.S.A.">
        <title>A Catalog of Tens of Thousands of Viruses from Human Metagenomes Reveals Hidden Associations with Chronic Diseases.</title>
        <authorList>
            <person name="Tisza M.J."/>
            <person name="Buck C.B."/>
        </authorList>
    </citation>
    <scope>NUCLEOTIDE SEQUENCE</scope>
    <source>
        <strain evidence="2">CtML55</strain>
    </source>
</reference>
<feature type="transmembrane region" description="Helical" evidence="1">
    <location>
        <begin position="6"/>
        <end position="29"/>
    </location>
</feature>
<evidence type="ECO:0000313" key="2">
    <source>
        <dbReference type="EMBL" id="DAE31041.1"/>
    </source>
</evidence>
<keyword evidence="1" id="KW-0812">Transmembrane</keyword>
<organism evidence="2">
    <name type="scientific">virus sp. ctML55</name>
    <dbReference type="NCBI Taxonomy" id="2827627"/>
    <lineage>
        <taxon>Viruses</taxon>
    </lineage>
</organism>
<evidence type="ECO:0000256" key="1">
    <source>
        <dbReference type="SAM" id="Phobius"/>
    </source>
</evidence>
<dbReference type="EMBL" id="BK059105">
    <property type="protein sequence ID" value="DAE31041.1"/>
    <property type="molecule type" value="Genomic_DNA"/>
</dbReference>
<keyword evidence="1" id="KW-1133">Transmembrane helix</keyword>
<keyword evidence="1" id="KW-0472">Membrane</keyword>